<sequence length="233" mass="25922">MMSRKFELNEAARKAKVDKTRRDMEAKELKQSRKKGKGPSPEVCEQYVALDCEMVGTGVSGRHSALAQCCITDWHGNTLYCSYVRPPERVTDFRTFVSGIRATHLKGADAVTLLECQKAVAAITKGRIIVGHALHNDLKALMLSHPKNMIRDTATYRPYKRPNRAGKLAPRSLKHLALEFLGREIQGGEHSPAEDAIAAMDLFKLKWAEWETSLKQGRVGKKAGASKPVRQIA</sequence>
<evidence type="ECO:0000256" key="7">
    <source>
        <dbReference type="ARBA" id="ARBA00022839"/>
    </source>
</evidence>
<evidence type="ECO:0000256" key="5">
    <source>
        <dbReference type="ARBA" id="ARBA00022722"/>
    </source>
</evidence>
<comment type="function">
    <text evidence="9">Exoribonuclease involved in ribosome biosynthesis. Involved in the processing of ITS1, the internal transcribed spacer localized between the 18S and 5.8S rRNAs.</text>
</comment>
<keyword evidence="6" id="KW-0378">Hydrolase</keyword>
<dbReference type="GO" id="GO:0005634">
    <property type="term" value="C:nucleus"/>
    <property type="evidence" value="ECO:0007669"/>
    <property type="project" value="UniProtKB-SubCell"/>
</dbReference>
<dbReference type="PANTHER" id="PTHR12801">
    <property type="entry name" value="RNA EXONUCLEASE REXO1 / RECO3 FAMILY MEMBER-RELATED"/>
    <property type="match status" value="1"/>
</dbReference>
<evidence type="ECO:0000256" key="1">
    <source>
        <dbReference type="ARBA" id="ARBA00004123"/>
    </source>
</evidence>
<dbReference type="AlphaFoldDB" id="A0A836CG98"/>
<comment type="caution">
    <text evidence="12">The sequence shown here is derived from an EMBL/GenBank/DDBJ whole genome shotgun (WGS) entry which is preliminary data.</text>
</comment>
<feature type="domain" description="Exonuclease" evidence="11">
    <location>
        <begin position="46"/>
        <end position="212"/>
    </location>
</feature>
<organism evidence="12 13">
    <name type="scientific">Tribonema minus</name>
    <dbReference type="NCBI Taxonomy" id="303371"/>
    <lineage>
        <taxon>Eukaryota</taxon>
        <taxon>Sar</taxon>
        <taxon>Stramenopiles</taxon>
        <taxon>Ochrophyta</taxon>
        <taxon>PX clade</taxon>
        <taxon>Xanthophyceae</taxon>
        <taxon>Tribonematales</taxon>
        <taxon>Tribonemataceae</taxon>
        <taxon>Tribonema</taxon>
    </lineage>
</organism>
<dbReference type="Gene3D" id="3.30.420.10">
    <property type="entry name" value="Ribonuclease H-like superfamily/Ribonuclease H"/>
    <property type="match status" value="1"/>
</dbReference>
<evidence type="ECO:0000256" key="9">
    <source>
        <dbReference type="ARBA" id="ARBA00025599"/>
    </source>
</evidence>
<reference evidence="12" key="1">
    <citation type="submission" date="2021-02" db="EMBL/GenBank/DDBJ databases">
        <title>First Annotated Genome of the Yellow-green Alga Tribonema minus.</title>
        <authorList>
            <person name="Mahan K.M."/>
        </authorList>
    </citation>
    <scope>NUCLEOTIDE SEQUENCE</scope>
    <source>
        <strain evidence="12">UTEX B ZZ1240</strain>
    </source>
</reference>
<dbReference type="FunFam" id="3.30.420.10:FF:000007">
    <property type="entry name" value="Interferon-stimulated exonuclease gene 20"/>
    <property type="match status" value="1"/>
</dbReference>
<dbReference type="CDD" id="cd06144">
    <property type="entry name" value="REX4_like"/>
    <property type="match status" value="1"/>
</dbReference>
<evidence type="ECO:0000256" key="4">
    <source>
        <dbReference type="ARBA" id="ARBA00022552"/>
    </source>
</evidence>
<dbReference type="InterPro" id="IPR036397">
    <property type="entry name" value="RNaseH_sf"/>
</dbReference>
<dbReference type="InterPro" id="IPR047021">
    <property type="entry name" value="REXO1/3/4-like"/>
</dbReference>
<dbReference type="SUPFAM" id="SSF53098">
    <property type="entry name" value="Ribonuclease H-like"/>
    <property type="match status" value="1"/>
</dbReference>
<dbReference type="GO" id="GO:0006364">
    <property type="term" value="P:rRNA processing"/>
    <property type="evidence" value="ECO:0007669"/>
    <property type="project" value="UniProtKB-KW"/>
</dbReference>
<dbReference type="OrthoDB" id="16516at2759"/>
<accession>A0A836CG98</accession>
<protein>
    <recommendedName>
        <fullName evidence="3">RNA exonuclease 4</fullName>
    </recommendedName>
</protein>
<evidence type="ECO:0000259" key="11">
    <source>
        <dbReference type="SMART" id="SM00479"/>
    </source>
</evidence>
<keyword evidence="4" id="KW-0698">rRNA processing</keyword>
<name>A0A836CG98_9STRA</name>
<gene>
    <name evidence="12" type="ORF">JKP88DRAFT_269770</name>
</gene>
<dbReference type="GO" id="GO:0003676">
    <property type="term" value="F:nucleic acid binding"/>
    <property type="evidence" value="ECO:0007669"/>
    <property type="project" value="InterPro"/>
</dbReference>
<dbReference type="PANTHER" id="PTHR12801:SF45">
    <property type="entry name" value="RNA EXONUCLEASE 4"/>
    <property type="match status" value="1"/>
</dbReference>
<evidence type="ECO:0000256" key="2">
    <source>
        <dbReference type="ARBA" id="ARBA00010489"/>
    </source>
</evidence>
<dbReference type="GO" id="GO:0008408">
    <property type="term" value="F:3'-5' exonuclease activity"/>
    <property type="evidence" value="ECO:0007669"/>
    <property type="project" value="InterPro"/>
</dbReference>
<evidence type="ECO:0000256" key="6">
    <source>
        <dbReference type="ARBA" id="ARBA00022801"/>
    </source>
</evidence>
<keyword evidence="7" id="KW-0269">Exonuclease</keyword>
<comment type="subcellular location">
    <subcellularLocation>
        <location evidence="1">Nucleus</location>
    </subcellularLocation>
</comment>
<dbReference type="EMBL" id="JAFCMP010000179">
    <property type="protein sequence ID" value="KAG5184148.1"/>
    <property type="molecule type" value="Genomic_DNA"/>
</dbReference>
<keyword evidence="13" id="KW-1185">Reference proteome</keyword>
<dbReference type="InterPro" id="IPR013520">
    <property type="entry name" value="Ribonucl_H"/>
</dbReference>
<dbReference type="SMART" id="SM00479">
    <property type="entry name" value="EXOIII"/>
    <property type="match status" value="1"/>
</dbReference>
<dbReference type="Proteomes" id="UP000664859">
    <property type="component" value="Unassembled WGS sequence"/>
</dbReference>
<evidence type="ECO:0000313" key="12">
    <source>
        <dbReference type="EMBL" id="KAG5184148.1"/>
    </source>
</evidence>
<evidence type="ECO:0000256" key="10">
    <source>
        <dbReference type="SAM" id="MobiDB-lite"/>
    </source>
</evidence>
<proteinExistence type="inferred from homology"/>
<dbReference type="InterPro" id="IPR037431">
    <property type="entry name" value="REX4_DEDDh_dom"/>
</dbReference>
<keyword evidence="5" id="KW-0540">Nuclease</keyword>
<evidence type="ECO:0000256" key="3">
    <source>
        <dbReference type="ARBA" id="ARBA00016937"/>
    </source>
</evidence>
<dbReference type="Pfam" id="PF00929">
    <property type="entry name" value="RNase_T"/>
    <property type="match status" value="1"/>
</dbReference>
<evidence type="ECO:0000256" key="8">
    <source>
        <dbReference type="ARBA" id="ARBA00023242"/>
    </source>
</evidence>
<feature type="region of interest" description="Disordered" evidence="10">
    <location>
        <begin position="1"/>
        <end position="41"/>
    </location>
</feature>
<feature type="compositionally biased region" description="Basic and acidic residues" evidence="10">
    <location>
        <begin position="1"/>
        <end position="31"/>
    </location>
</feature>
<evidence type="ECO:0000313" key="13">
    <source>
        <dbReference type="Proteomes" id="UP000664859"/>
    </source>
</evidence>
<dbReference type="InterPro" id="IPR012337">
    <property type="entry name" value="RNaseH-like_sf"/>
</dbReference>
<keyword evidence="8" id="KW-0539">Nucleus</keyword>
<comment type="similarity">
    <text evidence="2">Belongs to the REXO4 family.</text>
</comment>